<keyword evidence="2" id="KW-0808">Transferase</keyword>
<evidence type="ECO:0000259" key="8">
    <source>
        <dbReference type="PROSITE" id="PS50011"/>
    </source>
</evidence>
<protein>
    <submittedName>
        <fullName evidence="10">cAMP-dependent protein kinase catalytic subunit alpha-like</fullName>
    </submittedName>
</protein>
<evidence type="ECO:0000256" key="6">
    <source>
        <dbReference type="PROSITE-ProRule" id="PRU10141"/>
    </source>
</evidence>
<dbReference type="FunCoup" id="A0A1V9XCH5">
    <property type="interactions" value="774"/>
</dbReference>
<evidence type="ECO:0000256" key="3">
    <source>
        <dbReference type="ARBA" id="ARBA00022741"/>
    </source>
</evidence>
<dbReference type="SUPFAM" id="SSF56112">
    <property type="entry name" value="Protein kinase-like (PK-like)"/>
    <property type="match status" value="1"/>
</dbReference>
<feature type="domain" description="AGC-kinase C-terminal" evidence="9">
    <location>
        <begin position="346"/>
        <end position="392"/>
    </location>
</feature>
<dbReference type="PROSITE" id="PS50011">
    <property type="entry name" value="PROTEIN_KINASE_DOM"/>
    <property type="match status" value="1"/>
</dbReference>
<dbReference type="FunFam" id="1.10.510.10:FF:000210">
    <property type="entry name" value="Non-specific serine/threonine protein kinase"/>
    <property type="match status" value="1"/>
</dbReference>
<keyword evidence="4 10" id="KW-0418">Kinase</keyword>
<evidence type="ECO:0000256" key="4">
    <source>
        <dbReference type="ARBA" id="ARBA00022777"/>
    </source>
</evidence>
<feature type="domain" description="Protein kinase" evidence="8">
    <location>
        <begin position="88"/>
        <end position="345"/>
    </location>
</feature>
<feature type="binding site" evidence="6">
    <location>
        <position position="117"/>
    </location>
    <ligand>
        <name>ATP</name>
        <dbReference type="ChEBI" id="CHEBI:30616"/>
    </ligand>
</feature>
<dbReference type="Pfam" id="PF00069">
    <property type="entry name" value="Pkinase"/>
    <property type="match status" value="1"/>
</dbReference>
<feature type="transmembrane region" description="Helical" evidence="7">
    <location>
        <begin position="88"/>
        <end position="106"/>
    </location>
</feature>
<dbReference type="GO" id="GO:0004691">
    <property type="term" value="F:cAMP-dependent protein kinase activity"/>
    <property type="evidence" value="ECO:0007669"/>
    <property type="project" value="TreeGrafter"/>
</dbReference>
<dbReference type="PANTHER" id="PTHR24353:SF37">
    <property type="entry name" value="CAMP-DEPENDENT PROTEIN KINASE CATALYTIC SUBUNIT PRKX"/>
    <property type="match status" value="1"/>
</dbReference>
<keyword evidence="7" id="KW-0812">Transmembrane</keyword>
<dbReference type="STRING" id="418985.A0A1V9XCH5"/>
<evidence type="ECO:0000313" key="11">
    <source>
        <dbReference type="Proteomes" id="UP000192247"/>
    </source>
</evidence>
<sequence>MGDQRFFRNTSLEVNRRLDPIPEEVDDSTTASVLLRQPKKFKSFTVSSLFIEDLAGICVGTGTLLIKVAALLQKIKNPQLEKASFDDFTVIGLLGTGAFGLVLKVLHKKTNTHCAMKVQSKKYIVTVKNQIRRLMNERNLLAATDFVLIVKLLFCFKDNANVYFILELMPCGDFFELKERRRKTPFNEDEARFYTGQVLLTFEYLHTAKIAFRDLKPENLLVAVNGYLKLTDFGYAKPLTNVTYTFCGTPEYMAPEVFTRRGYGVSVDWWAVGILIYEILFGRTPFADEATYKIYKRVRNDDVDFPKQVSKNASSIMMKLLIKDPMSRLGVQQNGAESVKQHPWFSSISWLALYERRYPPPVEPQKLEAQPFNMEKLDRSDVMLFEKEFEKF</sequence>
<dbReference type="InterPro" id="IPR017441">
    <property type="entry name" value="Protein_kinase_ATP_BS"/>
</dbReference>
<feature type="transmembrane region" description="Helical" evidence="7">
    <location>
        <begin position="44"/>
        <end position="68"/>
    </location>
</feature>
<keyword evidence="11" id="KW-1185">Reference proteome</keyword>
<gene>
    <name evidence="10" type="ORF">BIW11_04009</name>
</gene>
<proteinExistence type="predicted"/>
<dbReference type="EMBL" id="MNPL01015130">
    <property type="protein sequence ID" value="OQR71229.1"/>
    <property type="molecule type" value="Genomic_DNA"/>
</dbReference>
<keyword evidence="5 6" id="KW-0067">ATP-binding</keyword>
<keyword evidence="1" id="KW-0723">Serine/threonine-protein kinase</keyword>
<evidence type="ECO:0000313" key="10">
    <source>
        <dbReference type="EMBL" id="OQR71229.1"/>
    </source>
</evidence>
<keyword evidence="3 6" id="KW-0547">Nucleotide-binding</keyword>
<reference evidence="10 11" key="1">
    <citation type="journal article" date="2017" name="Gigascience">
        <title>Draft genome of the honey bee ectoparasitic mite, Tropilaelaps mercedesae, is shaped by the parasitic life history.</title>
        <authorList>
            <person name="Dong X."/>
            <person name="Armstrong S.D."/>
            <person name="Xia D."/>
            <person name="Makepeace B.L."/>
            <person name="Darby A.C."/>
            <person name="Kadowaki T."/>
        </authorList>
    </citation>
    <scope>NUCLEOTIDE SEQUENCE [LARGE SCALE GENOMIC DNA]</scope>
    <source>
        <strain evidence="10">Wuxi-XJTLU</strain>
    </source>
</reference>
<dbReference type="PANTHER" id="PTHR24353">
    <property type="entry name" value="CYCLIC NUCLEOTIDE-DEPENDENT PROTEIN KINASE"/>
    <property type="match status" value="1"/>
</dbReference>
<evidence type="ECO:0000256" key="7">
    <source>
        <dbReference type="SAM" id="Phobius"/>
    </source>
</evidence>
<name>A0A1V9XCH5_9ACAR</name>
<dbReference type="AlphaFoldDB" id="A0A1V9XCH5"/>
<dbReference type="InterPro" id="IPR011009">
    <property type="entry name" value="Kinase-like_dom_sf"/>
</dbReference>
<dbReference type="InParanoid" id="A0A1V9XCH5"/>
<dbReference type="PROSITE" id="PS00107">
    <property type="entry name" value="PROTEIN_KINASE_ATP"/>
    <property type="match status" value="1"/>
</dbReference>
<keyword evidence="7" id="KW-0472">Membrane</keyword>
<comment type="caution">
    <text evidence="10">The sequence shown here is derived from an EMBL/GenBank/DDBJ whole genome shotgun (WGS) entry which is preliminary data.</text>
</comment>
<dbReference type="SMART" id="SM00220">
    <property type="entry name" value="S_TKc"/>
    <property type="match status" value="1"/>
</dbReference>
<evidence type="ECO:0000259" key="9">
    <source>
        <dbReference type="PROSITE" id="PS51285"/>
    </source>
</evidence>
<dbReference type="InterPro" id="IPR000961">
    <property type="entry name" value="AGC-kinase_C"/>
</dbReference>
<organism evidence="10 11">
    <name type="scientific">Tropilaelaps mercedesae</name>
    <dbReference type="NCBI Taxonomy" id="418985"/>
    <lineage>
        <taxon>Eukaryota</taxon>
        <taxon>Metazoa</taxon>
        <taxon>Ecdysozoa</taxon>
        <taxon>Arthropoda</taxon>
        <taxon>Chelicerata</taxon>
        <taxon>Arachnida</taxon>
        <taxon>Acari</taxon>
        <taxon>Parasitiformes</taxon>
        <taxon>Mesostigmata</taxon>
        <taxon>Gamasina</taxon>
        <taxon>Dermanyssoidea</taxon>
        <taxon>Laelapidae</taxon>
        <taxon>Tropilaelaps</taxon>
    </lineage>
</organism>
<dbReference type="OrthoDB" id="63267at2759"/>
<evidence type="ECO:0000256" key="5">
    <source>
        <dbReference type="ARBA" id="ARBA00022840"/>
    </source>
</evidence>
<dbReference type="PROSITE" id="PS51285">
    <property type="entry name" value="AGC_KINASE_CTER"/>
    <property type="match status" value="1"/>
</dbReference>
<dbReference type="GO" id="GO:0005524">
    <property type="term" value="F:ATP binding"/>
    <property type="evidence" value="ECO:0007669"/>
    <property type="project" value="UniProtKB-UniRule"/>
</dbReference>
<dbReference type="Gene3D" id="3.30.200.20">
    <property type="entry name" value="Phosphorylase Kinase, domain 1"/>
    <property type="match status" value="1"/>
</dbReference>
<dbReference type="Gene3D" id="1.10.510.10">
    <property type="entry name" value="Transferase(Phosphotransferase) domain 1"/>
    <property type="match status" value="1"/>
</dbReference>
<evidence type="ECO:0000256" key="1">
    <source>
        <dbReference type="ARBA" id="ARBA00022527"/>
    </source>
</evidence>
<accession>A0A1V9XCH5</accession>
<keyword evidence="7" id="KW-1133">Transmembrane helix</keyword>
<dbReference type="GO" id="GO:0005952">
    <property type="term" value="C:cAMP-dependent protein kinase complex"/>
    <property type="evidence" value="ECO:0007669"/>
    <property type="project" value="TreeGrafter"/>
</dbReference>
<dbReference type="Proteomes" id="UP000192247">
    <property type="component" value="Unassembled WGS sequence"/>
</dbReference>
<evidence type="ECO:0000256" key="2">
    <source>
        <dbReference type="ARBA" id="ARBA00022679"/>
    </source>
</evidence>
<dbReference type="InterPro" id="IPR000719">
    <property type="entry name" value="Prot_kinase_dom"/>
</dbReference>